<reference evidence="2 3" key="1">
    <citation type="journal article" date="2019" name="Genome Biol. Evol.">
        <title>Insights into the evolution of the New World diploid cottons (Gossypium, subgenus Houzingenia) based on genome sequencing.</title>
        <authorList>
            <person name="Grover C.E."/>
            <person name="Arick M.A. 2nd"/>
            <person name="Thrash A."/>
            <person name="Conover J.L."/>
            <person name="Sanders W.S."/>
            <person name="Peterson D.G."/>
            <person name="Frelichowski J.E."/>
            <person name="Scheffler J.A."/>
            <person name="Scheffler B.E."/>
            <person name="Wendel J.F."/>
        </authorList>
    </citation>
    <scope>NUCLEOTIDE SEQUENCE [LARGE SCALE GENOMIC DNA]</scope>
    <source>
        <strain evidence="2">27</strain>
        <tissue evidence="2">Leaf</tissue>
    </source>
</reference>
<comment type="caution">
    <text evidence="2">The sequence shown here is derived from an EMBL/GenBank/DDBJ whole genome shotgun (WGS) entry which is preliminary data.</text>
</comment>
<dbReference type="Proteomes" id="UP000593561">
    <property type="component" value="Unassembled WGS sequence"/>
</dbReference>
<evidence type="ECO:0000313" key="3">
    <source>
        <dbReference type="Proteomes" id="UP000593561"/>
    </source>
</evidence>
<keyword evidence="3" id="KW-1185">Reference proteome</keyword>
<gene>
    <name evidence="2" type="ORF">Godav_001157</name>
</gene>
<organism evidence="2 3">
    <name type="scientific">Gossypium davidsonii</name>
    <name type="common">Davidson's cotton</name>
    <name type="synonym">Gossypium klotzschianum subsp. davidsonii</name>
    <dbReference type="NCBI Taxonomy" id="34287"/>
    <lineage>
        <taxon>Eukaryota</taxon>
        <taxon>Viridiplantae</taxon>
        <taxon>Streptophyta</taxon>
        <taxon>Embryophyta</taxon>
        <taxon>Tracheophyta</taxon>
        <taxon>Spermatophyta</taxon>
        <taxon>Magnoliopsida</taxon>
        <taxon>eudicotyledons</taxon>
        <taxon>Gunneridae</taxon>
        <taxon>Pentapetalae</taxon>
        <taxon>rosids</taxon>
        <taxon>malvids</taxon>
        <taxon>Malvales</taxon>
        <taxon>Malvaceae</taxon>
        <taxon>Malvoideae</taxon>
        <taxon>Gossypium</taxon>
    </lineage>
</organism>
<dbReference type="AlphaFoldDB" id="A0A7J8T3P5"/>
<feature type="region of interest" description="Disordered" evidence="1">
    <location>
        <begin position="1"/>
        <end position="25"/>
    </location>
</feature>
<evidence type="ECO:0000313" key="2">
    <source>
        <dbReference type="EMBL" id="MBA0632412.1"/>
    </source>
</evidence>
<proteinExistence type="predicted"/>
<dbReference type="EMBL" id="JABFAC010000013">
    <property type="protein sequence ID" value="MBA0632412.1"/>
    <property type="molecule type" value="Genomic_DNA"/>
</dbReference>
<evidence type="ECO:0000256" key="1">
    <source>
        <dbReference type="SAM" id="MobiDB-lite"/>
    </source>
</evidence>
<protein>
    <submittedName>
        <fullName evidence="2">Uncharacterized protein</fullName>
    </submittedName>
</protein>
<name>A0A7J8T3P5_GOSDV</name>
<sequence length="25" mass="2643">MSSLKPTIFGPSPTSSAAKKLLRKP</sequence>
<accession>A0A7J8T3P5</accession>